<evidence type="ECO:0000313" key="2">
    <source>
        <dbReference type="EMBL" id="GAE01716.1"/>
    </source>
</evidence>
<dbReference type="HOGENOM" id="CLU_3006003_0_0_9"/>
<feature type="transmembrane region" description="Helical" evidence="1">
    <location>
        <begin position="7"/>
        <end position="28"/>
    </location>
</feature>
<reference evidence="2" key="1">
    <citation type="submission" date="2013-10" db="EMBL/GenBank/DDBJ databases">
        <title>Draft genome sequence of Clostridium botulinum type B strain Osaka05.</title>
        <authorList>
            <person name="Sakaguchi Y."/>
            <person name="Hosomi K."/>
            <person name="Uchiyama J."/>
            <person name="Ogura Y."/>
            <person name="Sakaguchi M."/>
            <person name="Kohda T."/>
            <person name="Mukamoto M."/>
            <person name="Misawa N."/>
            <person name="Matsuzaki S."/>
            <person name="Hayashi T."/>
            <person name="Kozaki S."/>
        </authorList>
    </citation>
    <scope>NUCLEOTIDE SEQUENCE</scope>
    <source>
        <strain evidence="2">Osaka05</strain>
    </source>
</reference>
<dbReference type="RefSeq" id="WP_242831624.1">
    <property type="nucleotide sequence ID" value="NZ_DF384213.1"/>
</dbReference>
<evidence type="ECO:0000256" key="1">
    <source>
        <dbReference type="SAM" id="Phobius"/>
    </source>
</evidence>
<protein>
    <submittedName>
        <fullName evidence="2">MATE efflux family protein</fullName>
    </submittedName>
</protein>
<sequence length="56" mass="6330">MKKAMLFMIIGAVLNILLDPIFIIYFGEHGIEEAATATIIAQFIQAAITMHYFKKK</sequence>
<gene>
    <name evidence="2" type="ORF">CBO05C_1406</name>
</gene>
<proteinExistence type="predicted"/>
<keyword evidence="1" id="KW-1133">Transmembrane helix</keyword>
<dbReference type="EMBL" id="DF384213">
    <property type="protein sequence ID" value="GAE01716.1"/>
    <property type="molecule type" value="Genomic_DNA"/>
</dbReference>
<feature type="transmembrane region" description="Helical" evidence="1">
    <location>
        <begin position="34"/>
        <end position="53"/>
    </location>
</feature>
<dbReference type="Proteomes" id="UP000054164">
    <property type="component" value="Unassembled WGS sequence"/>
</dbReference>
<keyword evidence="1" id="KW-0812">Transmembrane</keyword>
<dbReference type="AlphaFoldDB" id="A0A0S6U3B8"/>
<organism evidence="2">
    <name type="scientific">Clostridium botulinum B str. Osaka05</name>
    <dbReference type="NCBI Taxonomy" id="1407017"/>
    <lineage>
        <taxon>Bacteria</taxon>
        <taxon>Bacillati</taxon>
        <taxon>Bacillota</taxon>
        <taxon>Clostridia</taxon>
        <taxon>Eubacteriales</taxon>
        <taxon>Clostridiaceae</taxon>
        <taxon>Clostridium</taxon>
    </lineage>
</organism>
<name>A0A0S6U3B8_CLOBO</name>
<keyword evidence="1" id="KW-0472">Membrane</keyword>
<accession>A0A0S6U3B8</accession>